<dbReference type="RefSeq" id="WP_153861306.1">
    <property type="nucleotide sequence ID" value="NZ_WJQR01000002.1"/>
</dbReference>
<protein>
    <submittedName>
        <fullName evidence="1">Uncharacterized protein</fullName>
    </submittedName>
</protein>
<name>A0A844BFT1_9LACT</name>
<evidence type="ECO:0000313" key="1">
    <source>
        <dbReference type="EMBL" id="MRI80825.1"/>
    </source>
</evidence>
<proteinExistence type="predicted"/>
<organism evidence="1 2">
    <name type="scientific">Fundicoccus ignavus</name>
    <dbReference type="NCBI Taxonomy" id="2664442"/>
    <lineage>
        <taxon>Bacteria</taxon>
        <taxon>Bacillati</taxon>
        <taxon>Bacillota</taxon>
        <taxon>Bacilli</taxon>
        <taxon>Lactobacillales</taxon>
        <taxon>Aerococcaceae</taxon>
        <taxon>Fundicoccus</taxon>
    </lineage>
</organism>
<dbReference type="Proteomes" id="UP000469870">
    <property type="component" value="Unassembled WGS sequence"/>
</dbReference>
<dbReference type="EMBL" id="WJQR01000002">
    <property type="protein sequence ID" value="MRI80825.1"/>
    <property type="molecule type" value="Genomic_DNA"/>
</dbReference>
<evidence type="ECO:0000313" key="2">
    <source>
        <dbReference type="Proteomes" id="UP000469870"/>
    </source>
</evidence>
<dbReference type="AlphaFoldDB" id="A0A844BFT1"/>
<sequence length="98" mass="11733">MKKVYLFHPLKHHLFYSGRGITKAKRPHISTLYFGFYNNNSFLNFLLSASGKTQHLGYRYPEIDRVVKTFTRTKVLFLLQNFKKSYRDKFIEIFGKYA</sequence>
<gene>
    <name evidence="1" type="ORF">GIY11_02120</name>
</gene>
<accession>A0A844BFT1</accession>
<reference evidence="1 2" key="1">
    <citation type="submission" date="2019-11" db="EMBL/GenBank/DDBJ databases">
        <title>Characterisation of Fundicoccus ignavus gen. nov. sp. nov., a novel genus of the family Aerococcaceae isolated from bulk tank milk.</title>
        <authorList>
            <person name="Siebert A."/>
            <person name="Huptas C."/>
            <person name="Wenning M."/>
            <person name="Scherer S."/>
            <person name="Doll E.V."/>
        </authorList>
    </citation>
    <scope>NUCLEOTIDE SEQUENCE [LARGE SCALE GENOMIC DNA]</scope>
    <source>
        <strain evidence="1 2">DSM 109653</strain>
    </source>
</reference>
<comment type="caution">
    <text evidence="1">The sequence shown here is derived from an EMBL/GenBank/DDBJ whole genome shotgun (WGS) entry which is preliminary data.</text>
</comment>